<evidence type="ECO:0000313" key="2">
    <source>
        <dbReference type="EMBL" id="QJH99860.1"/>
    </source>
</evidence>
<organism evidence="2">
    <name type="scientific">viral metagenome</name>
    <dbReference type="NCBI Taxonomy" id="1070528"/>
    <lineage>
        <taxon>unclassified sequences</taxon>
        <taxon>metagenomes</taxon>
        <taxon>organismal metagenomes</taxon>
    </lineage>
</organism>
<feature type="domain" description="Helix-turn-helix" evidence="1">
    <location>
        <begin position="18"/>
        <end position="67"/>
    </location>
</feature>
<dbReference type="AlphaFoldDB" id="A0A6M3XPC7"/>
<reference evidence="2" key="1">
    <citation type="submission" date="2020-03" db="EMBL/GenBank/DDBJ databases">
        <title>The deep terrestrial virosphere.</title>
        <authorList>
            <person name="Holmfeldt K."/>
            <person name="Nilsson E."/>
            <person name="Simone D."/>
            <person name="Lopez-Fernandez M."/>
            <person name="Wu X."/>
            <person name="de Brujin I."/>
            <person name="Lundin D."/>
            <person name="Andersson A."/>
            <person name="Bertilsson S."/>
            <person name="Dopson M."/>
        </authorList>
    </citation>
    <scope>NUCLEOTIDE SEQUENCE</scope>
    <source>
        <strain evidence="2">TM448B01721</strain>
    </source>
</reference>
<gene>
    <name evidence="2" type="ORF">TM448B01721_0007</name>
</gene>
<accession>A0A6M3XPC7</accession>
<dbReference type="InterPro" id="IPR041657">
    <property type="entry name" value="HTH_17"/>
</dbReference>
<dbReference type="EMBL" id="MT144813">
    <property type="protein sequence ID" value="QJH99860.1"/>
    <property type="molecule type" value="Genomic_DNA"/>
</dbReference>
<dbReference type="Pfam" id="PF12728">
    <property type="entry name" value="HTH_17"/>
    <property type="match status" value="1"/>
</dbReference>
<evidence type="ECO:0000259" key="1">
    <source>
        <dbReference type="Pfam" id="PF12728"/>
    </source>
</evidence>
<proteinExistence type="predicted"/>
<name>A0A6M3XPC7_9ZZZZ</name>
<sequence>MGPTQVPLTQRKPMPSELFTVSEAARWAKVSESFLNKARLTGGGPKYVRLGRAIRYRVEDLEAWARSGAADFTSEYGASA</sequence>
<protein>
    <submittedName>
        <fullName evidence="2">Putative DNA binding, helix-turn-helix domain containing protein</fullName>
    </submittedName>
</protein>
<dbReference type="InterPro" id="IPR009061">
    <property type="entry name" value="DNA-bd_dom_put_sf"/>
</dbReference>
<dbReference type="SUPFAM" id="SSF46955">
    <property type="entry name" value="Putative DNA-binding domain"/>
    <property type="match status" value="1"/>
</dbReference>